<dbReference type="Gramene" id="evm.model.02.2861">
    <property type="protein sequence ID" value="cds.evm.model.02.2861"/>
    <property type="gene ID" value="evm.TU.02.2861"/>
</dbReference>
<accession>A0A803NZ16</accession>
<dbReference type="EnsemblPlants" id="evm.model.02.2861">
    <property type="protein sequence ID" value="cds.evm.model.02.2861"/>
    <property type="gene ID" value="evm.TU.02.2861"/>
</dbReference>
<dbReference type="EMBL" id="UZAU01000238">
    <property type="status" value="NOT_ANNOTATED_CDS"/>
    <property type="molecule type" value="Genomic_DNA"/>
</dbReference>
<name>A0A803NZ16_CANSA</name>
<keyword evidence="2" id="KW-1185">Reference proteome</keyword>
<dbReference type="AlphaFoldDB" id="A0A803NZ16"/>
<evidence type="ECO:0000313" key="2">
    <source>
        <dbReference type="Proteomes" id="UP000596661"/>
    </source>
</evidence>
<evidence type="ECO:0000313" key="1">
    <source>
        <dbReference type="EnsemblPlants" id="cds.evm.model.02.2861"/>
    </source>
</evidence>
<evidence type="ECO:0008006" key="3">
    <source>
        <dbReference type="Google" id="ProtNLM"/>
    </source>
</evidence>
<dbReference type="Proteomes" id="UP000596661">
    <property type="component" value="Chromosome 2"/>
</dbReference>
<proteinExistence type="predicted"/>
<protein>
    <recommendedName>
        <fullName evidence="3">Reverse transcriptase zinc-binding domain-containing protein</fullName>
    </recommendedName>
</protein>
<reference evidence="1" key="1">
    <citation type="submission" date="2018-11" db="EMBL/GenBank/DDBJ databases">
        <authorList>
            <person name="Grassa J C."/>
        </authorList>
    </citation>
    <scope>NUCLEOTIDE SEQUENCE [LARGE SCALE GENOMIC DNA]</scope>
</reference>
<reference evidence="1" key="2">
    <citation type="submission" date="2021-03" db="UniProtKB">
        <authorList>
            <consortium name="EnsemblPlants"/>
        </authorList>
    </citation>
    <scope>IDENTIFICATION</scope>
</reference>
<organism evidence="1 2">
    <name type="scientific">Cannabis sativa</name>
    <name type="common">Hemp</name>
    <name type="synonym">Marijuana</name>
    <dbReference type="NCBI Taxonomy" id="3483"/>
    <lineage>
        <taxon>Eukaryota</taxon>
        <taxon>Viridiplantae</taxon>
        <taxon>Streptophyta</taxon>
        <taxon>Embryophyta</taxon>
        <taxon>Tracheophyta</taxon>
        <taxon>Spermatophyta</taxon>
        <taxon>Magnoliopsida</taxon>
        <taxon>eudicotyledons</taxon>
        <taxon>Gunneridae</taxon>
        <taxon>Pentapetalae</taxon>
        <taxon>rosids</taxon>
        <taxon>fabids</taxon>
        <taxon>Rosales</taxon>
        <taxon>Cannabaceae</taxon>
        <taxon>Cannabis</taxon>
    </lineage>
</organism>
<sequence>MARGSTLRPLLPTLGVTKVAELLLDNGDWDIPKLRTLFDSDTICSGLVWNKLWNSKILERHKVLWWCILSDDLPIRALLTQRMSIKEISCSLCGGGARVWDQVTFLWNLKSKGVDTDKLFLNALIVIDTIWMTRNEKGSAKFGQYNQDMIFCKTDKD</sequence>